<dbReference type="PROSITE" id="PS51257">
    <property type="entry name" value="PROKAR_LIPOPROTEIN"/>
    <property type="match status" value="1"/>
</dbReference>
<evidence type="ECO:0000313" key="3">
    <source>
        <dbReference type="Proteomes" id="UP000005697"/>
    </source>
</evidence>
<reference evidence="2 3" key="1">
    <citation type="submission" date="2011-01" db="EMBL/GenBank/DDBJ databases">
        <authorList>
            <person name="Muzny D."/>
            <person name="Qin X."/>
            <person name="Deng J."/>
            <person name="Jiang H."/>
            <person name="Liu Y."/>
            <person name="Qu J."/>
            <person name="Song X.-Z."/>
            <person name="Zhang L."/>
            <person name="Thornton R."/>
            <person name="Coyle M."/>
            <person name="Francisco L."/>
            <person name="Jackson L."/>
            <person name="Javaid M."/>
            <person name="Korchina V."/>
            <person name="Kovar C."/>
            <person name="Mata R."/>
            <person name="Mathew T."/>
            <person name="Ngo R."/>
            <person name="Nguyen L."/>
            <person name="Nguyen N."/>
            <person name="Okwuonu G."/>
            <person name="Ongeri F."/>
            <person name="Pham C."/>
            <person name="Simmons D."/>
            <person name="Wilczek-Boney K."/>
            <person name="Hale W."/>
            <person name="Jakkamsetti A."/>
            <person name="Pham P."/>
            <person name="Ruth R."/>
            <person name="San Lucas F."/>
            <person name="Warren J."/>
            <person name="Zhang J."/>
            <person name="Zhao Z."/>
            <person name="Zhou C."/>
            <person name="Zhu D."/>
            <person name="Lee S."/>
            <person name="Bess C."/>
            <person name="Blankenburg K."/>
            <person name="Forbes L."/>
            <person name="Fu Q."/>
            <person name="Gubbala S."/>
            <person name="Hirani K."/>
            <person name="Jayaseelan J.C."/>
            <person name="Lara F."/>
            <person name="Munidasa M."/>
            <person name="Palculict T."/>
            <person name="Patil S."/>
            <person name="Pu L.-L."/>
            <person name="Saada N."/>
            <person name="Tang L."/>
            <person name="Weissenberger G."/>
            <person name="Zhu Y."/>
            <person name="Hemphill L."/>
            <person name="Shang Y."/>
            <person name="Youmans B."/>
            <person name="Ayvaz T."/>
            <person name="Ross M."/>
            <person name="Santibanez J."/>
            <person name="Aqrawi P."/>
            <person name="Gross S."/>
            <person name="Joshi V."/>
            <person name="Fowler G."/>
            <person name="Nazareth L."/>
            <person name="Reid J."/>
            <person name="Worley K."/>
            <person name="Petrosino J."/>
            <person name="Highlander S."/>
            <person name="Gibbs R."/>
        </authorList>
    </citation>
    <scope>NUCLEOTIDE SEQUENCE [LARGE SCALE GENOMIC DNA]</scope>
    <source>
        <strain evidence="2 3">DSM 16608</strain>
    </source>
</reference>
<dbReference type="eggNOG" id="ENOG50313N4">
    <property type="taxonomic scope" value="Bacteria"/>
</dbReference>
<dbReference type="HOGENOM" id="CLU_1244408_0_0_10"/>
<dbReference type="Pfam" id="PF14014">
    <property type="entry name" value="DUF4230"/>
    <property type="match status" value="1"/>
</dbReference>
<dbReference type="Proteomes" id="UP000005697">
    <property type="component" value="Unassembled WGS sequence"/>
</dbReference>
<feature type="signal peptide" evidence="1">
    <location>
        <begin position="1"/>
        <end position="21"/>
    </location>
</feature>
<organism evidence="2 3">
    <name type="scientific">Prevotella multiformis DSM 16608</name>
    <dbReference type="NCBI Taxonomy" id="888743"/>
    <lineage>
        <taxon>Bacteria</taxon>
        <taxon>Pseudomonadati</taxon>
        <taxon>Bacteroidota</taxon>
        <taxon>Bacteroidia</taxon>
        <taxon>Bacteroidales</taxon>
        <taxon>Prevotellaceae</taxon>
        <taxon>Prevotella</taxon>
    </lineage>
</organism>
<keyword evidence="3" id="KW-1185">Reference proteome</keyword>
<feature type="chain" id="PRO_5003250362" description="DUF4230 domain-containing protein" evidence="1">
    <location>
        <begin position="22"/>
        <end position="225"/>
    </location>
</feature>
<keyword evidence="1" id="KW-0732">Signal</keyword>
<dbReference type="EMBL" id="AEWX01000013">
    <property type="protein sequence ID" value="EGC20645.1"/>
    <property type="molecule type" value="Genomic_DNA"/>
</dbReference>
<dbReference type="AlphaFoldDB" id="F0F5M6"/>
<proteinExistence type="predicted"/>
<name>F0F5M6_9BACT</name>
<dbReference type="InterPro" id="IPR025324">
    <property type="entry name" value="DUF4230"/>
</dbReference>
<evidence type="ECO:0000313" key="2">
    <source>
        <dbReference type="EMBL" id="EGC20645.1"/>
    </source>
</evidence>
<evidence type="ECO:0008006" key="4">
    <source>
        <dbReference type="Google" id="ProtNLM"/>
    </source>
</evidence>
<gene>
    <name evidence="2" type="ORF">HMPREF9141_0892</name>
</gene>
<evidence type="ECO:0000256" key="1">
    <source>
        <dbReference type="SAM" id="SignalP"/>
    </source>
</evidence>
<accession>F0F5M6</accession>
<comment type="caution">
    <text evidence="2">The sequence shown here is derived from an EMBL/GenBank/DDBJ whole genome shotgun (WGS) entry which is preliminary data.</text>
</comment>
<protein>
    <recommendedName>
        <fullName evidence="4">DUF4230 domain-containing protein</fullName>
    </recommendedName>
</protein>
<sequence>MQDMKQIITLLSLLLILTASCTDREKAEETVPKGVDTIPMLVTQVQQCSRLYTTEYHVHKIITHDDEMKVSGTFMKRDFSIDLPLGERRIAIPMDATLKAYIDLSGFSGKNIRRNGRQLVITLPDPKITLTSTKIEHKDVRQYVALTRRNFSDAELTSYEAQGRKQIIDAVPQMGIIEQVQASAARQLVPIFTAMGYKDSEITISFRKRFTISDLKQLIKVNEKG</sequence>